<reference evidence="2" key="1">
    <citation type="submission" date="2020-01" db="EMBL/GenBank/DDBJ databases">
        <title>Insect and environment-associated Actinomycetes.</title>
        <authorList>
            <person name="Currrie C."/>
            <person name="Chevrette M."/>
            <person name="Carlson C."/>
            <person name="Stubbendieck R."/>
            <person name="Wendt-Pienkowski E."/>
        </authorList>
    </citation>
    <scope>NUCLEOTIDE SEQUENCE</scope>
    <source>
        <strain evidence="2">SID7499</strain>
    </source>
</reference>
<dbReference type="PANTHER" id="PTHR12993">
    <property type="entry name" value="N-ACETYLGLUCOSAMINYL-PHOSPHATIDYLINOSITOL DE-N-ACETYLASE-RELATED"/>
    <property type="match status" value="1"/>
</dbReference>
<gene>
    <name evidence="2" type="ORF">G3M58_70305</name>
</gene>
<dbReference type="GO" id="GO:0016137">
    <property type="term" value="P:glycoside metabolic process"/>
    <property type="evidence" value="ECO:0007669"/>
    <property type="project" value="UniProtKB-ARBA"/>
</dbReference>
<dbReference type="InterPro" id="IPR003737">
    <property type="entry name" value="GlcNAc_PI_deacetylase-related"/>
</dbReference>
<evidence type="ECO:0000256" key="1">
    <source>
        <dbReference type="ARBA" id="ARBA00022833"/>
    </source>
</evidence>
<keyword evidence="1" id="KW-0862">Zinc</keyword>
<name>A0A6G3XL60_9ACTN</name>
<sequence length="94" mass="9596">MTDRPLTLMAVHAHPDDEATGTGGVLARYAAEGIRTVLVTCTDGGCGDGPGGVKPGEPGHDPAAVASMRRRELEASCDVLGISDLETLDYADSG</sequence>
<dbReference type="Gene3D" id="3.40.50.10320">
    <property type="entry name" value="LmbE-like"/>
    <property type="match status" value="1"/>
</dbReference>
<dbReference type="GO" id="GO:0016811">
    <property type="term" value="F:hydrolase activity, acting on carbon-nitrogen (but not peptide) bonds, in linear amides"/>
    <property type="evidence" value="ECO:0007669"/>
    <property type="project" value="TreeGrafter"/>
</dbReference>
<dbReference type="InterPro" id="IPR024078">
    <property type="entry name" value="LmbE-like_dom_sf"/>
</dbReference>
<protein>
    <submittedName>
        <fullName evidence="2">GlcNAc-PI de-N-acetylase</fullName>
    </submittedName>
</protein>
<dbReference type="PANTHER" id="PTHR12993:SF26">
    <property type="entry name" value="1D-MYO-INOSITOL 2-ACETAMIDO-2-DEOXY-ALPHA-D-GLUCOPYRANOSIDE DEACETYLASE"/>
    <property type="match status" value="1"/>
</dbReference>
<dbReference type="Pfam" id="PF02585">
    <property type="entry name" value="PIG-L"/>
    <property type="match status" value="1"/>
</dbReference>
<feature type="non-terminal residue" evidence="2">
    <location>
        <position position="94"/>
    </location>
</feature>
<dbReference type="SUPFAM" id="SSF102588">
    <property type="entry name" value="LmbE-like"/>
    <property type="match status" value="1"/>
</dbReference>
<accession>A0A6G3XL60</accession>
<dbReference type="AlphaFoldDB" id="A0A6G3XL60"/>
<comment type="caution">
    <text evidence="2">The sequence shown here is derived from an EMBL/GenBank/DDBJ whole genome shotgun (WGS) entry which is preliminary data.</text>
</comment>
<organism evidence="2">
    <name type="scientific">Streptomyces sp. SID7499</name>
    <dbReference type="NCBI Taxonomy" id="2706086"/>
    <lineage>
        <taxon>Bacteria</taxon>
        <taxon>Bacillati</taxon>
        <taxon>Actinomycetota</taxon>
        <taxon>Actinomycetes</taxon>
        <taxon>Kitasatosporales</taxon>
        <taxon>Streptomycetaceae</taxon>
        <taxon>Streptomyces</taxon>
    </lineage>
</organism>
<evidence type="ECO:0000313" key="2">
    <source>
        <dbReference type="EMBL" id="NEE18555.1"/>
    </source>
</evidence>
<dbReference type="EMBL" id="JAAGMN010007377">
    <property type="protein sequence ID" value="NEE18555.1"/>
    <property type="molecule type" value="Genomic_DNA"/>
</dbReference>
<proteinExistence type="predicted"/>